<evidence type="ECO:0000313" key="3">
    <source>
        <dbReference type="Proteomes" id="UP000763447"/>
    </source>
</evidence>
<dbReference type="Proteomes" id="UP000763447">
    <property type="component" value="Unassembled WGS sequence"/>
</dbReference>
<proteinExistence type="predicted"/>
<comment type="caution">
    <text evidence="2">The sequence shown here is derived from an EMBL/GenBank/DDBJ whole genome shotgun (WGS) entry which is preliminary data.</text>
</comment>
<keyword evidence="3" id="KW-1185">Reference proteome</keyword>
<feature type="signal peptide" evidence="1">
    <location>
        <begin position="1"/>
        <end position="28"/>
    </location>
</feature>
<keyword evidence="1" id="KW-0732">Signal</keyword>
<protein>
    <recommendedName>
        <fullName evidence="4">D-alanyl-D-alanine carboxypeptidase</fullName>
    </recommendedName>
</protein>
<dbReference type="EMBL" id="JAAXLJ010000004">
    <property type="protein sequence ID" value="NLR17908.1"/>
    <property type="molecule type" value="Genomic_DNA"/>
</dbReference>
<reference evidence="2 3" key="1">
    <citation type="submission" date="2020-04" db="EMBL/GenBank/DDBJ databases">
        <title>A novel species of genus Lactobacillus that was isolated from fermented food Zha-chili.</title>
        <authorList>
            <person name="Zhang Z."/>
        </authorList>
    </citation>
    <scope>NUCLEOTIDE SEQUENCE [LARGE SCALE GENOMIC DNA]</scope>
    <source>
        <strain evidence="3">HBUAS51383</strain>
    </source>
</reference>
<gene>
    <name evidence="2" type="ORF">HC026_03110</name>
</gene>
<accession>A0ABX1KVF9</accession>
<name>A0ABX1KVF9_9LACO</name>
<feature type="chain" id="PRO_5046757395" description="D-alanyl-D-alanine carboxypeptidase" evidence="1">
    <location>
        <begin position="29"/>
        <end position="226"/>
    </location>
</feature>
<sequence length="226" mass="25677">MKKWLKICVAAFAMTLGLAAASTVDAHASSFTYFGNNGTKTYHHKVISYQKYTLNKTYYNTTNFRYDPATKKTTYIPETRIGKVVFYHAYVFHVSPKVSRYQTWVKLTGRVYNYSNSPDNAYWRNYIADYDEDEDVTPVYTQNDILGVVIGATRSYTRATFDVNFSKGTSKSPVLFSEAGLAPGKSEGFQLLAHTKHQTSRLGNTRLSVALYSYGDQSKNLYLNMK</sequence>
<dbReference type="RefSeq" id="WP_168924533.1">
    <property type="nucleotide sequence ID" value="NZ_JAAXLJ010000004.1"/>
</dbReference>
<organism evidence="2 3">
    <name type="scientific">Secundilactobacillus angelensis</name>
    <dbReference type="NCBI Taxonomy" id="2722706"/>
    <lineage>
        <taxon>Bacteria</taxon>
        <taxon>Bacillati</taxon>
        <taxon>Bacillota</taxon>
        <taxon>Bacilli</taxon>
        <taxon>Lactobacillales</taxon>
        <taxon>Lactobacillaceae</taxon>
        <taxon>Secundilactobacillus</taxon>
    </lineage>
</organism>
<evidence type="ECO:0008006" key="4">
    <source>
        <dbReference type="Google" id="ProtNLM"/>
    </source>
</evidence>
<evidence type="ECO:0000313" key="2">
    <source>
        <dbReference type="EMBL" id="NLR17908.1"/>
    </source>
</evidence>
<evidence type="ECO:0000256" key="1">
    <source>
        <dbReference type="SAM" id="SignalP"/>
    </source>
</evidence>